<dbReference type="PROSITE" id="PS50801">
    <property type="entry name" value="STAS"/>
    <property type="match status" value="1"/>
</dbReference>
<dbReference type="SUPFAM" id="SSF52091">
    <property type="entry name" value="SpoIIaa-like"/>
    <property type="match status" value="1"/>
</dbReference>
<dbReference type="NCBIfam" id="TIGR00377">
    <property type="entry name" value="ant_ant_sig"/>
    <property type="match status" value="1"/>
</dbReference>
<gene>
    <name evidence="4" type="ORF">H9838_00125</name>
</gene>
<evidence type="ECO:0000256" key="1">
    <source>
        <dbReference type="ARBA" id="ARBA00009013"/>
    </source>
</evidence>
<accession>A0A9D1YE37</accession>
<dbReference type="GO" id="GO:0043856">
    <property type="term" value="F:anti-sigma factor antagonist activity"/>
    <property type="evidence" value="ECO:0007669"/>
    <property type="project" value="InterPro"/>
</dbReference>
<dbReference type="PANTHER" id="PTHR33495">
    <property type="entry name" value="ANTI-SIGMA FACTOR ANTAGONIST TM_1081-RELATED-RELATED"/>
    <property type="match status" value="1"/>
</dbReference>
<dbReference type="InterPro" id="IPR003658">
    <property type="entry name" value="Anti-sigma_ant"/>
</dbReference>
<dbReference type="AlphaFoldDB" id="A0A9D1YE37"/>
<dbReference type="InterPro" id="IPR036513">
    <property type="entry name" value="STAS_dom_sf"/>
</dbReference>
<feature type="domain" description="STAS" evidence="3">
    <location>
        <begin position="1"/>
        <end position="105"/>
    </location>
</feature>
<dbReference type="Gene3D" id="3.30.750.24">
    <property type="entry name" value="STAS domain"/>
    <property type="match status" value="1"/>
</dbReference>
<dbReference type="CDD" id="cd07043">
    <property type="entry name" value="STAS_anti-anti-sigma_factors"/>
    <property type="match status" value="1"/>
</dbReference>
<organism evidence="4 5">
    <name type="scientific">Candidatus Acutalibacter pullistercoris</name>
    <dbReference type="NCBI Taxonomy" id="2838418"/>
    <lineage>
        <taxon>Bacteria</taxon>
        <taxon>Bacillati</taxon>
        <taxon>Bacillota</taxon>
        <taxon>Clostridia</taxon>
        <taxon>Eubacteriales</taxon>
        <taxon>Acutalibacteraceae</taxon>
        <taxon>Acutalibacter</taxon>
    </lineage>
</organism>
<evidence type="ECO:0000313" key="4">
    <source>
        <dbReference type="EMBL" id="HIY25563.1"/>
    </source>
</evidence>
<dbReference type="PANTHER" id="PTHR33495:SF2">
    <property type="entry name" value="ANTI-SIGMA FACTOR ANTAGONIST TM_1081-RELATED"/>
    <property type="match status" value="1"/>
</dbReference>
<proteinExistence type="inferred from homology"/>
<comment type="caution">
    <text evidence="4">The sequence shown here is derived from an EMBL/GenBank/DDBJ whole genome shotgun (WGS) entry which is preliminary data.</text>
</comment>
<comment type="similarity">
    <text evidence="1 2">Belongs to the anti-sigma-factor antagonist family.</text>
</comment>
<reference evidence="4" key="2">
    <citation type="submission" date="2021-04" db="EMBL/GenBank/DDBJ databases">
        <authorList>
            <person name="Gilroy R."/>
        </authorList>
    </citation>
    <scope>NUCLEOTIDE SEQUENCE</scope>
    <source>
        <strain evidence="4">1282</strain>
    </source>
</reference>
<dbReference type="Proteomes" id="UP000823915">
    <property type="component" value="Unassembled WGS sequence"/>
</dbReference>
<protein>
    <recommendedName>
        <fullName evidence="2">Anti-sigma factor antagonist</fullName>
    </recommendedName>
</protein>
<dbReference type="InterPro" id="IPR002645">
    <property type="entry name" value="STAS_dom"/>
</dbReference>
<evidence type="ECO:0000256" key="2">
    <source>
        <dbReference type="RuleBase" id="RU003749"/>
    </source>
</evidence>
<dbReference type="Pfam" id="PF01740">
    <property type="entry name" value="STAS"/>
    <property type="match status" value="1"/>
</dbReference>
<dbReference type="EMBL" id="DXDU01000004">
    <property type="protein sequence ID" value="HIY25563.1"/>
    <property type="molecule type" value="Genomic_DNA"/>
</dbReference>
<sequence length="105" mass="11614">MNVELRFEAGVLTARLLGEIDHHSAGQMRERIDEAMKLQRPSCLRLDFSQVPFMDSSGVGLVLGRVRLCRFWNGRVVLCGLSPQLSKMVELSGLSGVASIERRAG</sequence>
<evidence type="ECO:0000313" key="5">
    <source>
        <dbReference type="Proteomes" id="UP000823915"/>
    </source>
</evidence>
<reference evidence="4" key="1">
    <citation type="journal article" date="2021" name="PeerJ">
        <title>Extensive microbial diversity within the chicken gut microbiome revealed by metagenomics and culture.</title>
        <authorList>
            <person name="Gilroy R."/>
            <person name="Ravi A."/>
            <person name="Getino M."/>
            <person name="Pursley I."/>
            <person name="Horton D.L."/>
            <person name="Alikhan N.F."/>
            <person name="Baker D."/>
            <person name="Gharbi K."/>
            <person name="Hall N."/>
            <person name="Watson M."/>
            <person name="Adriaenssens E.M."/>
            <person name="Foster-Nyarko E."/>
            <person name="Jarju S."/>
            <person name="Secka A."/>
            <person name="Antonio M."/>
            <person name="Oren A."/>
            <person name="Chaudhuri R.R."/>
            <person name="La Ragione R."/>
            <person name="Hildebrand F."/>
            <person name="Pallen M.J."/>
        </authorList>
    </citation>
    <scope>NUCLEOTIDE SEQUENCE</scope>
    <source>
        <strain evidence="4">1282</strain>
    </source>
</reference>
<name>A0A9D1YE37_9FIRM</name>
<evidence type="ECO:0000259" key="3">
    <source>
        <dbReference type="PROSITE" id="PS50801"/>
    </source>
</evidence>